<evidence type="ECO:0000313" key="1">
    <source>
        <dbReference type="EMBL" id="KAJ2773002.1"/>
    </source>
</evidence>
<evidence type="ECO:0000313" key="2">
    <source>
        <dbReference type="Proteomes" id="UP001140234"/>
    </source>
</evidence>
<dbReference type="Proteomes" id="UP001140234">
    <property type="component" value="Unassembled WGS sequence"/>
</dbReference>
<sequence length="332" mass="36625">MSAGDGTSERQVVNSSAIADIVSLDARPTGNPLTGLFRRKTQASSINPPPEKYAQRVGGSDNASAFLADDEGYEGAYDLVRAQLETAWGTQGTEEQRLQFRAVLRELVASSDCMDIAAIAFLAAIPHDTLSHHERAQLTAHIKERMNDSGFHDSTPRLDEIYARFASDAHNFRDRQQSEEISVLDVPRFAYKWLHKGAPSSPPSAFHWDIPNINSTPVDTMSPPFEIHGAKCVIRFRRSYLLTNGETWTGVWLHNITSGRKVLDVKFALVLSNYAYPSVYQVEVIKPSKGLRPSQGVGVKLFAPLDRLVNCINGNAHPVIEANSIRVSVVSL</sequence>
<reference evidence="1" key="1">
    <citation type="submission" date="2022-07" db="EMBL/GenBank/DDBJ databases">
        <title>Phylogenomic reconstructions and comparative analyses of Kickxellomycotina fungi.</title>
        <authorList>
            <person name="Reynolds N.K."/>
            <person name="Stajich J.E."/>
            <person name="Barry K."/>
            <person name="Grigoriev I.V."/>
            <person name="Crous P."/>
            <person name="Smith M.E."/>
        </authorList>
    </citation>
    <scope>NUCLEOTIDE SEQUENCE</scope>
    <source>
        <strain evidence="1">CBS 109366</strain>
    </source>
</reference>
<accession>A0ACC1K3Z5</accession>
<gene>
    <name evidence="1" type="ORF">IWQ57_001508</name>
</gene>
<proteinExistence type="predicted"/>
<name>A0ACC1K3Z5_9FUNG</name>
<organism evidence="1 2">
    <name type="scientific">Coemansia nantahalensis</name>
    <dbReference type="NCBI Taxonomy" id="2789366"/>
    <lineage>
        <taxon>Eukaryota</taxon>
        <taxon>Fungi</taxon>
        <taxon>Fungi incertae sedis</taxon>
        <taxon>Zoopagomycota</taxon>
        <taxon>Kickxellomycotina</taxon>
        <taxon>Kickxellomycetes</taxon>
        <taxon>Kickxellales</taxon>
        <taxon>Kickxellaceae</taxon>
        <taxon>Coemansia</taxon>
    </lineage>
</organism>
<dbReference type="EMBL" id="JANBUJ010000286">
    <property type="protein sequence ID" value="KAJ2773002.1"/>
    <property type="molecule type" value="Genomic_DNA"/>
</dbReference>
<keyword evidence="2" id="KW-1185">Reference proteome</keyword>
<protein>
    <submittedName>
        <fullName evidence="1">Uncharacterized protein</fullName>
    </submittedName>
</protein>
<comment type="caution">
    <text evidence="1">The sequence shown here is derived from an EMBL/GenBank/DDBJ whole genome shotgun (WGS) entry which is preliminary data.</text>
</comment>